<proteinExistence type="predicted"/>
<dbReference type="Proteomes" id="UP001237105">
    <property type="component" value="Unassembled WGS sequence"/>
</dbReference>
<comment type="caution">
    <text evidence="2">The sequence shown here is derived from an EMBL/GenBank/DDBJ whole genome shotgun (WGS) entry which is preliminary data.</text>
</comment>
<sequence length="122" mass="13057">MTCLGREAGARSLRGAFLVAVALVLGAAWWWAALRLVLAPGRTGVVEGAVFAGGWGLSVLPVHSVPFTRAVSARRRARQEAARWRGEAVRWRAGAGRLRGDVTRAVTRAWRRRRSGGGSGPS</sequence>
<gene>
    <name evidence="2" type="ORF">QIT00_27850</name>
</gene>
<keyword evidence="3" id="KW-1185">Reference proteome</keyword>
<protein>
    <recommendedName>
        <fullName evidence="4">Integral membrane protein</fullName>
    </recommendedName>
</protein>
<dbReference type="RefSeq" id="WP_282538174.1">
    <property type="nucleotide sequence ID" value="NZ_JASCIS010000035.1"/>
</dbReference>
<feature type="transmembrane region" description="Helical" evidence="1">
    <location>
        <begin position="44"/>
        <end position="68"/>
    </location>
</feature>
<evidence type="ECO:0000313" key="3">
    <source>
        <dbReference type="Proteomes" id="UP001237105"/>
    </source>
</evidence>
<name>A0ABT6T3T8_9ACTN</name>
<evidence type="ECO:0008006" key="4">
    <source>
        <dbReference type="Google" id="ProtNLM"/>
    </source>
</evidence>
<organism evidence="2 3">
    <name type="scientific">Streptomyces luteolus</name>
    <dbReference type="NCBI Taxonomy" id="3043615"/>
    <lineage>
        <taxon>Bacteria</taxon>
        <taxon>Bacillati</taxon>
        <taxon>Actinomycetota</taxon>
        <taxon>Actinomycetes</taxon>
        <taxon>Kitasatosporales</taxon>
        <taxon>Streptomycetaceae</taxon>
        <taxon>Streptomyces</taxon>
    </lineage>
</organism>
<dbReference type="EMBL" id="JASCIS010000035">
    <property type="protein sequence ID" value="MDI3422311.1"/>
    <property type="molecule type" value="Genomic_DNA"/>
</dbReference>
<keyword evidence="1" id="KW-1133">Transmembrane helix</keyword>
<feature type="transmembrane region" description="Helical" evidence="1">
    <location>
        <begin position="12"/>
        <end position="32"/>
    </location>
</feature>
<keyword evidence="1" id="KW-0472">Membrane</keyword>
<keyword evidence="1" id="KW-0812">Transmembrane</keyword>
<evidence type="ECO:0000256" key="1">
    <source>
        <dbReference type="SAM" id="Phobius"/>
    </source>
</evidence>
<accession>A0ABT6T3T8</accession>
<reference evidence="2 3" key="1">
    <citation type="submission" date="2023-05" db="EMBL/GenBank/DDBJ databases">
        <title>Draft genome sequence of Streptomyces sp. B-S-A12 isolated from a cave soil in Thailand.</title>
        <authorList>
            <person name="Chamroensaksri N."/>
            <person name="Muangham S."/>
        </authorList>
    </citation>
    <scope>NUCLEOTIDE SEQUENCE [LARGE SCALE GENOMIC DNA]</scope>
    <source>
        <strain evidence="2 3">B-S-A12</strain>
    </source>
</reference>
<evidence type="ECO:0000313" key="2">
    <source>
        <dbReference type="EMBL" id="MDI3422311.1"/>
    </source>
</evidence>